<keyword evidence="4" id="KW-0378">Hydrolase</keyword>
<dbReference type="RefSeq" id="WP_101330898.1">
    <property type="nucleotide sequence ID" value="NZ_PJNH01000001.1"/>
</dbReference>
<evidence type="ECO:0000256" key="1">
    <source>
        <dbReference type="ARBA" id="ARBA00001936"/>
    </source>
</evidence>
<evidence type="ECO:0000256" key="3">
    <source>
        <dbReference type="ARBA" id="ARBA00022723"/>
    </source>
</evidence>
<dbReference type="PROSITE" id="PS51462">
    <property type="entry name" value="NUDIX"/>
    <property type="match status" value="1"/>
</dbReference>
<dbReference type="Gene3D" id="3.90.79.10">
    <property type="entry name" value="Nucleoside Triphosphate Pyrophosphohydrolase"/>
    <property type="match status" value="1"/>
</dbReference>
<dbReference type="CDD" id="cd03426">
    <property type="entry name" value="NUDIX_CoAse_Nudt7"/>
    <property type="match status" value="1"/>
</dbReference>
<evidence type="ECO:0000313" key="8">
    <source>
        <dbReference type="EMBL" id="PKR79154.1"/>
    </source>
</evidence>
<dbReference type="InterPro" id="IPR015797">
    <property type="entry name" value="NUDIX_hydrolase-like_dom_sf"/>
</dbReference>
<feature type="domain" description="Nudix hydrolase" evidence="7">
    <location>
        <begin position="21"/>
        <end position="165"/>
    </location>
</feature>
<dbReference type="PANTHER" id="PTHR12992:SF11">
    <property type="entry name" value="MITOCHONDRIAL COENZYME A DIPHOSPHATASE NUDT8"/>
    <property type="match status" value="1"/>
</dbReference>
<keyword evidence="5" id="KW-0460">Magnesium</keyword>
<evidence type="ECO:0000259" key="7">
    <source>
        <dbReference type="PROSITE" id="PS51462"/>
    </source>
</evidence>
<proteinExistence type="predicted"/>
<dbReference type="Proteomes" id="UP000243524">
    <property type="component" value="Unassembled WGS sequence"/>
</dbReference>
<comment type="caution">
    <text evidence="8">The sequence shown here is derived from an EMBL/GenBank/DDBJ whole genome shotgun (WGS) entry which is preliminary data.</text>
</comment>
<organism evidence="8 9">
    <name type="scientific">Halalkalibacillus sediminis</name>
    <dbReference type="NCBI Taxonomy" id="2018042"/>
    <lineage>
        <taxon>Bacteria</taxon>
        <taxon>Bacillati</taxon>
        <taxon>Bacillota</taxon>
        <taxon>Bacilli</taxon>
        <taxon>Bacillales</taxon>
        <taxon>Bacillaceae</taxon>
        <taxon>Halalkalibacillus</taxon>
    </lineage>
</organism>
<dbReference type="InterPro" id="IPR045121">
    <property type="entry name" value="CoAse"/>
</dbReference>
<evidence type="ECO:0000256" key="6">
    <source>
        <dbReference type="ARBA" id="ARBA00023211"/>
    </source>
</evidence>
<dbReference type="InterPro" id="IPR000086">
    <property type="entry name" value="NUDIX_hydrolase_dom"/>
</dbReference>
<keyword evidence="3" id="KW-0479">Metal-binding</keyword>
<dbReference type="SUPFAM" id="SSF55811">
    <property type="entry name" value="Nudix"/>
    <property type="match status" value="1"/>
</dbReference>
<keyword evidence="9" id="KW-1185">Reference proteome</keyword>
<protein>
    <submittedName>
        <fullName evidence="8">Coenzyme A pyrophosphatase</fullName>
    </submittedName>
</protein>
<dbReference type="Pfam" id="PF00293">
    <property type="entry name" value="NUDIX"/>
    <property type="match status" value="1"/>
</dbReference>
<reference evidence="8 9" key="1">
    <citation type="submission" date="2017-06" db="EMBL/GenBank/DDBJ databases">
        <title>the draft geome sequence of Illustriluteabacillus marina B3227.</title>
        <authorList>
            <person name="He R.-H."/>
            <person name="Du Z.-J."/>
        </authorList>
    </citation>
    <scope>NUCLEOTIDE SEQUENCE [LARGE SCALE GENOMIC DNA]</scope>
    <source>
        <strain evidence="8 9">B3227</strain>
    </source>
</reference>
<dbReference type="AlphaFoldDB" id="A0A2I0QXT7"/>
<dbReference type="GO" id="GO:0046872">
    <property type="term" value="F:metal ion binding"/>
    <property type="evidence" value="ECO:0007669"/>
    <property type="project" value="UniProtKB-KW"/>
</dbReference>
<comment type="cofactor">
    <cofactor evidence="2">
        <name>Mg(2+)</name>
        <dbReference type="ChEBI" id="CHEBI:18420"/>
    </cofactor>
</comment>
<evidence type="ECO:0000256" key="2">
    <source>
        <dbReference type="ARBA" id="ARBA00001946"/>
    </source>
</evidence>
<keyword evidence="6" id="KW-0464">Manganese</keyword>
<dbReference type="PANTHER" id="PTHR12992">
    <property type="entry name" value="NUDIX HYDROLASE"/>
    <property type="match status" value="1"/>
</dbReference>
<evidence type="ECO:0000256" key="5">
    <source>
        <dbReference type="ARBA" id="ARBA00022842"/>
    </source>
</evidence>
<name>A0A2I0QXT7_9BACI</name>
<accession>A0A2I0QXT7</accession>
<sequence length="204" mass="23780">MNRVEILEKINNHQPSILGLKNARNYSILLPLAEKNEELHIVFEIRSKDMRRQPGEVCFPGGKVDKEDQREEDTAIRELSEELGIGWNQISDLQSIGVLVSPFGMKVHAHVGFIEDMSPLELNPAEVEDIFTVPLNHFLKTDPEVHYINFDVRPEDGFPYEDIANGESYQWQSMKYEEHFYYYNDQVIWGLTARIIRDFIDLIK</sequence>
<evidence type="ECO:0000313" key="9">
    <source>
        <dbReference type="Proteomes" id="UP000243524"/>
    </source>
</evidence>
<evidence type="ECO:0000256" key="4">
    <source>
        <dbReference type="ARBA" id="ARBA00022801"/>
    </source>
</evidence>
<gene>
    <name evidence="8" type="ORF">CEY16_05220</name>
</gene>
<dbReference type="GO" id="GO:0010945">
    <property type="term" value="F:coenzyme A diphosphatase activity"/>
    <property type="evidence" value="ECO:0007669"/>
    <property type="project" value="InterPro"/>
</dbReference>
<dbReference type="EMBL" id="PJNH01000001">
    <property type="protein sequence ID" value="PKR79154.1"/>
    <property type="molecule type" value="Genomic_DNA"/>
</dbReference>
<comment type="cofactor">
    <cofactor evidence="1">
        <name>Mn(2+)</name>
        <dbReference type="ChEBI" id="CHEBI:29035"/>
    </cofactor>
</comment>
<dbReference type="OrthoDB" id="9802805at2"/>